<dbReference type="GO" id="GO:0005666">
    <property type="term" value="C:RNA polymerase III complex"/>
    <property type="evidence" value="ECO:0007669"/>
    <property type="project" value="TreeGrafter"/>
</dbReference>
<proteinExistence type="predicted"/>
<comment type="caution">
    <text evidence="2">The sequence shown here is derived from an EMBL/GenBank/DDBJ whole genome shotgun (WGS) entry which is preliminary data.</text>
</comment>
<dbReference type="OMA" id="NEMDWAK"/>
<dbReference type="STRING" id="158441.A0A226EEG0"/>
<organism evidence="2 3">
    <name type="scientific">Folsomia candida</name>
    <name type="common">Springtail</name>
    <dbReference type="NCBI Taxonomy" id="158441"/>
    <lineage>
        <taxon>Eukaryota</taxon>
        <taxon>Metazoa</taxon>
        <taxon>Ecdysozoa</taxon>
        <taxon>Arthropoda</taxon>
        <taxon>Hexapoda</taxon>
        <taxon>Collembola</taxon>
        <taxon>Entomobryomorpha</taxon>
        <taxon>Isotomoidea</taxon>
        <taxon>Isotomidae</taxon>
        <taxon>Proisotominae</taxon>
        <taxon>Folsomia</taxon>
    </lineage>
</organism>
<evidence type="ECO:0000313" key="2">
    <source>
        <dbReference type="EMBL" id="OXA55955.1"/>
    </source>
</evidence>
<dbReference type="PANTHER" id="PTHR12069">
    <property type="entry name" value="DNA-DIRECTED RNA POLYMERASES III 80 KDA POLYPEPTIDE RNA POLYMERASE III SUBUNIT 5"/>
    <property type="match status" value="1"/>
</dbReference>
<reference evidence="2 3" key="1">
    <citation type="submission" date="2015-12" db="EMBL/GenBank/DDBJ databases">
        <title>The genome of Folsomia candida.</title>
        <authorList>
            <person name="Faddeeva A."/>
            <person name="Derks M.F."/>
            <person name="Anvar Y."/>
            <person name="Smit S."/>
            <person name="Van Straalen N."/>
            <person name="Roelofs D."/>
        </authorList>
    </citation>
    <scope>NUCLEOTIDE SEQUENCE [LARGE SCALE GENOMIC DNA]</scope>
    <source>
        <strain evidence="2 3">VU population</strain>
        <tissue evidence="2">Whole body</tissue>
    </source>
</reference>
<feature type="region of interest" description="Disordered" evidence="1">
    <location>
        <begin position="199"/>
        <end position="224"/>
    </location>
</feature>
<accession>A0A226EEG0</accession>
<keyword evidence="2" id="KW-0240">DNA-directed RNA polymerase</keyword>
<evidence type="ECO:0000256" key="1">
    <source>
        <dbReference type="SAM" id="MobiDB-lite"/>
    </source>
</evidence>
<dbReference type="AlphaFoldDB" id="A0A226EEG0"/>
<feature type="compositionally biased region" description="Polar residues" evidence="1">
    <location>
        <begin position="199"/>
        <end position="220"/>
    </location>
</feature>
<dbReference type="OrthoDB" id="340681at2759"/>
<dbReference type="Pfam" id="PF04801">
    <property type="entry name" value="RPC5"/>
    <property type="match status" value="1"/>
</dbReference>
<keyword evidence="3" id="KW-1185">Reference proteome</keyword>
<feature type="region of interest" description="Disordered" evidence="1">
    <location>
        <begin position="485"/>
        <end position="576"/>
    </location>
</feature>
<feature type="compositionally biased region" description="Low complexity" evidence="1">
    <location>
        <begin position="490"/>
        <end position="503"/>
    </location>
</feature>
<sequence>MASSKSKRPPVTPTTKLNAILQQDKAEQEVVLKEFPVFLSKTLMKQLYLIQYPQRPGNISTQKLDVLHTKIKPLQKKIQMTIGMDPDSELYDPETGELLAEAAEGIGLDEDKYMPDHDLRLDKMTMESTTIPKLSDNYAIGIVRRGQVTLTPISSIVQMKTVYPYLNKAEKAKAAYQKEKSGIDTEDEEEEATKVTVKFSRNTASSGDKGASASTAQRPMSSYMARKREEEEAWVDLEYVAEDGAEYDKLYTNKPNSPFYVLDRKEYLETLFPKHVDTRIDGAIGPPPAEGGIGGKTTDDDKDKAQPQKVNAQKISIQAMKALPTIHDQLRVLMTNAKVLQYYQIVDFLRTKLKADFDDTSLVRSVQTVAILVQGCWVVKSDVIYPDEFKSSANGISGPFMLRGRDTILSQFTEHRFVKRTQMITLTKLPSEEVTEILTQISVMIPKKGWEFILPYDTNFLGRFPEVVERQSLVWQMKKNQLIHHRVRHSSTSEGGAGSSSPSSSPPRRRSRNKSISSSGEDSSGGDSDHQSGHASRRRRQSDSTVGGGGGGDRTTRRQRRSSTRSDVGIPSRVEM</sequence>
<keyword evidence="2" id="KW-0804">Transcription</keyword>
<feature type="compositionally biased region" description="Basic and acidic residues" evidence="1">
    <location>
        <begin position="297"/>
        <end position="306"/>
    </location>
</feature>
<dbReference type="GO" id="GO:0042797">
    <property type="term" value="P:tRNA transcription by RNA polymerase III"/>
    <property type="evidence" value="ECO:0007669"/>
    <property type="project" value="TreeGrafter"/>
</dbReference>
<gene>
    <name evidence="2" type="ORF">Fcan01_08995</name>
</gene>
<dbReference type="PANTHER" id="PTHR12069:SF0">
    <property type="entry name" value="DNA-DIRECTED RNA POLYMERASE III SUBUNIT RPC5"/>
    <property type="match status" value="1"/>
</dbReference>
<name>A0A226EEG0_FOLCA</name>
<protein>
    <submittedName>
        <fullName evidence="2">DNA-directed RNA polymerase III subunit RPC5</fullName>
    </submittedName>
</protein>
<evidence type="ECO:0000313" key="3">
    <source>
        <dbReference type="Proteomes" id="UP000198287"/>
    </source>
</evidence>
<dbReference type="EMBL" id="LNIX01000004">
    <property type="protein sequence ID" value="OXA55955.1"/>
    <property type="molecule type" value="Genomic_DNA"/>
</dbReference>
<feature type="region of interest" description="Disordered" evidence="1">
    <location>
        <begin position="279"/>
        <end position="306"/>
    </location>
</feature>
<dbReference type="Proteomes" id="UP000198287">
    <property type="component" value="Unassembled WGS sequence"/>
</dbReference>
<dbReference type="InterPro" id="IPR006886">
    <property type="entry name" value="RNA_pol_III_Rpc5"/>
</dbReference>
<feature type="compositionally biased region" description="Low complexity" evidence="1">
    <location>
        <begin position="514"/>
        <end position="526"/>
    </location>
</feature>